<dbReference type="InterPro" id="IPR044824">
    <property type="entry name" value="MAIN-like"/>
</dbReference>
<dbReference type="EMBL" id="OOIL02006718">
    <property type="protein sequence ID" value="VFR00928.1"/>
    <property type="molecule type" value="Genomic_DNA"/>
</dbReference>
<evidence type="ECO:0000259" key="2">
    <source>
        <dbReference type="Pfam" id="PF10536"/>
    </source>
</evidence>
<feature type="region of interest" description="Disordered" evidence="1">
    <location>
        <begin position="645"/>
        <end position="664"/>
    </location>
</feature>
<sequence length="664" mass="76170">MNFERTEVHPGPIVPDVLVLAPDKHRCDKVWQDREFGDVSVKCVKNFGSLREGFGVERHPRVVDILREYGFYEVERISKLQIDWALITALVERWRPETHTFHLPFGEVGIRLQDVEVLLVLPVDGTPVVSSRGNTKEYWAQLCLDMLGFRPSLEDVTKTQIKMNAIVLIPIDDDSPEVDFRQHVRALMLKIMGGALFVSTTGNKVNLCLLELIVGTAQEVRSRAIGSAALACLYNNLCRAALSDTAQIGGPLILLQIWAWERIPMCRPQGLLPPECGKDAPYGPRWVCYHRWTVSPSHTIRPYRDQLDRLQEREFVWMPYPDFQHLHPHCTTGFAIWCARVPLIYTYMVEMYYPDWFCLQFGGLQDIPQAVHYGRELHTVRTTIGTMVPRTSHFVAEWEGRYQSIVDIDFDHHGYTDAYRHWYYRHGRRIIGNPAHDHVLVPGYVPLNPDVHCLLFSLLDISRRTDVDQPEEGHPLYTLVCGVHDQVVQSIRDARYEDMLTHPIQVPAYEPRVIHRRPDRRRDAPVLGRPPQRQCQNQKIEDDEYIVHHSPEVQQHGPDDDEVGPSFFTPSSVQPPFGVGATSSHCTTPAYMTTHMPSTQIPLPADIFGDFVSQLTQEDNLQGLQDQRADVARRRPQRQIRGRRCGTGSHYIVPGQYHDDESDS</sequence>
<dbReference type="Proteomes" id="UP000595140">
    <property type="component" value="Unassembled WGS sequence"/>
</dbReference>
<feature type="domain" description="Aminotransferase-like plant mobile" evidence="2">
    <location>
        <begin position="70"/>
        <end position="423"/>
    </location>
</feature>
<dbReference type="GO" id="GO:0010073">
    <property type="term" value="P:meristem maintenance"/>
    <property type="evidence" value="ECO:0007669"/>
    <property type="project" value="InterPro"/>
</dbReference>
<evidence type="ECO:0000313" key="4">
    <source>
        <dbReference type="Proteomes" id="UP000595140"/>
    </source>
</evidence>
<feature type="region of interest" description="Disordered" evidence="1">
    <location>
        <begin position="517"/>
        <end position="538"/>
    </location>
</feature>
<protein>
    <recommendedName>
        <fullName evidence="2">Aminotransferase-like plant mobile domain-containing protein</fullName>
    </recommendedName>
</protein>
<dbReference type="AlphaFoldDB" id="A0A484NKA6"/>
<gene>
    <name evidence="3" type="ORF">CCAM_LOCUS42703</name>
</gene>
<proteinExistence type="predicted"/>
<evidence type="ECO:0000313" key="3">
    <source>
        <dbReference type="EMBL" id="VFR00928.1"/>
    </source>
</evidence>
<feature type="region of interest" description="Disordered" evidence="1">
    <location>
        <begin position="552"/>
        <end position="573"/>
    </location>
</feature>
<dbReference type="OrthoDB" id="1871193at2759"/>
<dbReference type="Pfam" id="PF10536">
    <property type="entry name" value="PMD"/>
    <property type="match status" value="1"/>
</dbReference>
<evidence type="ECO:0000256" key="1">
    <source>
        <dbReference type="SAM" id="MobiDB-lite"/>
    </source>
</evidence>
<keyword evidence="4" id="KW-1185">Reference proteome</keyword>
<accession>A0A484NKA6</accession>
<reference evidence="3 4" key="1">
    <citation type="submission" date="2018-04" db="EMBL/GenBank/DDBJ databases">
        <authorList>
            <person name="Vogel A."/>
        </authorList>
    </citation>
    <scope>NUCLEOTIDE SEQUENCE [LARGE SCALE GENOMIC DNA]</scope>
</reference>
<dbReference type="PANTHER" id="PTHR46033">
    <property type="entry name" value="PROTEIN MAIN-LIKE 2"/>
    <property type="match status" value="1"/>
</dbReference>
<dbReference type="InterPro" id="IPR019557">
    <property type="entry name" value="AminoTfrase-like_pln_mobile"/>
</dbReference>
<organism evidence="3 4">
    <name type="scientific">Cuscuta campestris</name>
    <dbReference type="NCBI Taxonomy" id="132261"/>
    <lineage>
        <taxon>Eukaryota</taxon>
        <taxon>Viridiplantae</taxon>
        <taxon>Streptophyta</taxon>
        <taxon>Embryophyta</taxon>
        <taxon>Tracheophyta</taxon>
        <taxon>Spermatophyta</taxon>
        <taxon>Magnoliopsida</taxon>
        <taxon>eudicotyledons</taxon>
        <taxon>Gunneridae</taxon>
        <taxon>Pentapetalae</taxon>
        <taxon>asterids</taxon>
        <taxon>lamiids</taxon>
        <taxon>Solanales</taxon>
        <taxon>Convolvulaceae</taxon>
        <taxon>Cuscuteae</taxon>
        <taxon>Cuscuta</taxon>
        <taxon>Cuscuta subgen. Grammica</taxon>
        <taxon>Cuscuta sect. Cleistogrammica</taxon>
    </lineage>
</organism>
<name>A0A484NKA6_9ASTE</name>
<dbReference type="PANTHER" id="PTHR46033:SF8">
    <property type="entry name" value="PROTEIN MAINTENANCE OF MERISTEMS-LIKE"/>
    <property type="match status" value="1"/>
</dbReference>